<dbReference type="SUPFAM" id="SSF51197">
    <property type="entry name" value="Clavaminate synthase-like"/>
    <property type="match status" value="1"/>
</dbReference>
<evidence type="ECO:0000256" key="8">
    <source>
        <dbReference type="ARBA" id="ARBA00023002"/>
    </source>
</evidence>
<dbReference type="NCBIfam" id="TIGR02410">
    <property type="entry name" value="carnitine_TMLD"/>
    <property type="match status" value="1"/>
</dbReference>
<comment type="caution">
    <text evidence="11">The sequence shown here is derived from an EMBL/GenBank/DDBJ whole genome shotgun (WGS) entry which is preliminary data.</text>
</comment>
<keyword evidence="9" id="KW-0408">Iron</keyword>
<comment type="cofactor">
    <cofactor evidence="1">
        <name>Fe(2+)</name>
        <dbReference type="ChEBI" id="CHEBI:29033"/>
    </cofactor>
</comment>
<keyword evidence="12" id="KW-1185">Reference proteome</keyword>
<evidence type="ECO:0000256" key="3">
    <source>
        <dbReference type="ARBA" id="ARBA00005022"/>
    </source>
</evidence>
<accession>A0ABR4MX06</accession>
<evidence type="ECO:0000256" key="5">
    <source>
        <dbReference type="ARBA" id="ARBA00022723"/>
    </source>
</evidence>
<dbReference type="InterPro" id="IPR050411">
    <property type="entry name" value="AlphaKG_dependent_hydroxylases"/>
</dbReference>
<dbReference type="EMBL" id="JADGIZ020000087">
    <property type="protein sequence ID" value="KAL2911810.1"/>
    <property type="molecule type" value="Genomic_DNA"/>
</dbReference>
<comment type="similarity">
    <text evidence="4">Belongs to the gamma-BBH/TMLD family.</text>
</comment>
<evidence type="ECO:0000313" key="11">
    <source>
        <dbReference type="EMBL" id="KAL2911810.1"/>
    </source>
</evidence>
<dbReference type="Gene3D" id="3.30.2020.30">
    <property type="match status" value="1"/>
</dbReference>
<reference evidence="11 12" key="1">
    <citation type="submission" date="2023-09" db="EMBL/GenBank/DDBJ databases">
        <title>Pangenome analysis of Batrachochytrium dendrobatidis and related Chytrids.</title>
        <authorList>
            <person name="Yacoub M.N."/>
            <person name="Stajich J.E."/>
            <person name="James T.Y."/>
        </authorList>
    </citation>
    <scope>NUCLEOTIDE SEQUENCE [LARGE SCALE GENOMIC DNA]</scope>
    <source>
        <strain evidence="11 12">JEL0888</strain>
    </source>
</reference>
<evidence type="ECO:0000313" key="12">
    <source>
        <dbReference type="Proteomes" id="UP001527925"/>
    </source>
</evidence>
<dbReference type="InterPro" id="IPR042098">
    <property type="entry name" value="TauD-like_sf"/>
</dbReference>
<evidence type="ECO:0000256" key="7">
    <source>
        <dbReference type="ARBA" id="ARBA00022964"/>
    </source>
</evidence>
<comment type="cofactor">
    <cofactor evidence="2">
        <name>L-ascorbate</name>
        <dbReference type="ChEBI" id="CHEBI:38290"/>
    </cofactor>
</comment>
<sequence length="375" mass="42073">MSSAAAPSAALLDSGRLHVRFADGSHAAFITKQRLIDTTKIPIDIRPSAATVHGDNVAIEWSDPAHTSVFSLAWLRQHSYDPKLSESPLTRPRDLTLWGASLVENLPTTPYEAIMAGDDGLRDWLNNIDRFGLGFVSGVPANPKDTEILARRISFIRESHYGGFWDFSPNLEHGDTAYTTIALPAHTDTTYFTDPIGAQLSLQFFHLLEHRGKGGESLYVDGFRVAEQLRERKPWAFEALSRIQITAHAAGDEHTLMQPTPALFTILRSDPTTGQMLQIRFNNDDRSVIDHLSADDVRTFYAALREWTLLLRAKDNELWTQLLPGTAVMVDNWRVLHGRAEFSGFRRLVGSYHGWDDYRSRVKMVCGAGRAKDFI</sequence>
<evidence type="ECO:0000259" key="10">
    <source>
        <dbReference type="Pfam" id="PF02668"/>
    </source>
</evidence>
<keyword evidence="5" id="KW-0479">Metal-binding</keyword>
<comment type="pathway">
    <text evidence="3">Amine and polyamine biosynthesis; carnitine biosynthesis.</text>
</comment>
<dbReference type="PANTHER" id="PTHR10696">
    <property type="entry name" value="GAMMA-BUTYROBETAINE HYDROXYLASE-RELATED"/>
    <property type="match status" value="1"/>
</dbReference>
<gene>
    <name evidence="11" type="ORF">HK105_208743</name>
</gene>
<dbReference type="Pfam" id="PF02668">
    <property type="entry name" value="TauD"/>
    <property type="match status" value="1"/>
</dbReference>
<keyword evidence="7" id="KW-0223">Dioxygenase</keyword>
<keyword evidence="6" id="KW-0124">Carnitine biosynthesis</keyword>
<dbReference type="InterPro" id="IPR012776">
    <property type="entry name" value="Trimethyllysine_dOase"/>
</dbReference>
<name>A0ABR4MX06_9FUNG</name>
<evidence type="ECO:0000256" key="1">
    <source>
        <dbReference type="ARBA" id="ARBA00001954"/>
    </source>
</evidence>
<dbReference type="InterPro" id="IPR003819">
    <property type="entry name" value="TauD/TfdA-like"/>
</dbReference>
<proteinExistence type="inferred from homology"/>
<evidence type="ECO:0000256" key="9">
    <source>
        <dbReference type="ARBA" id="ARBA00023004"/>
    </source>
</evidence>
<keyword evidence="8" id="KW-0560">Oxidoreductase</keyword>
<dbReference type="Gene3D" id="3.60.130.10">
    <property type="entry name" value="Clavaminate synthase-like"/>
    <property type="match status" value="1"/>
</dbReference>
<organism evidence="11 12">
    <name type="scientific">Polyrhizophydium stewartii</name>
    <dbReference type="NCBI Taxonomy" id="2732419"/>
    <lineage>
        <taxon>Eukaryota</taxon>
        <taxon>Fungi</taxon>
        <taxon>Fungi incertae sedis</taxon>
        <taxon>Chytridiomycota</taxon>
        <taxon>Chytridiomycota incertae sedis</taxon>
        <taxon>Chytridiomycetes</taxon>
        <taxon>Rhizophydiales</taxon>
        <taxon>Rhizophydiales incertae sedis</taxon>
        <taxon>Polyrhizophydium</taxon>
    </lineage>
</organism>
<dbReference type="InterPro" id="IPR038492">
    <property type="entry name" value="GBBH-like_N_sf"/>
</dbReference>
<evidence type="ECO:0000256" key="4">
    <source>
        <dbReference type="ARBA" id="ARBA00008654"/>
    </source>
</evidence>
<dbReference type="PANTHER" id="PTHR10696:SF51">
    <property type="entry name" value="TRIMETHYLLYSINE DIOXYGENASE, MITOCHONDRIAL"/>
    <property type="match status" value="1"/>
</dbReference>
<dbReference type="CDD" id="cd00250">
    <property type="entry name" value="CAS_like"/>
    <property type="match status" value="1"/>
</dbReference>
<evidence type="ECO:0000256" key="6">
    <source>
        <dbReference type="ARBA" id="ARBA00022873"/>
    </source>
</evidence>
<dbReference type="Proteomes" id="UP001527925">
    <property type="component" value="Unassembled WGS sequence"/>
</dbReference>
<evidence type="ECO:0000256" key="2">
    <source>
        <dbReference type="ARBA" id="ARBA00001961"/>
    </source>
</evidence>
<feature type="domain" description="TauD/TfdA-like" evidence="10">
    <location>
        <begin position="98"/>
        <end position="352"/>
    </location>
</feature>
<protein>
    <recommendedName>
        <fullName evidence="10">TauD/TfdA-like domain-containing protein</fullName>
    </recommendedName>
</protein>